<protein>
    <recommendedName>
        <fullName evidence="4">Parvulin-like PPIase</fullName>
        <ecNumber evidence="3">5.2.1.8</ecNumber>
    </recommendedName>
    <alternativeName>
        <fullName evidence="6">Peptidyl-prolyl cis-trans isomerase plp</fullName>
    </alternativeName>
    <alternativeName>
        <fullName evidence="7">Rotamase plp</fullName>
    </alternativeName>
</protein>
<gene>
    <name evidence="11" type="ORF">GQE99_03720</name>
</gene>
<dbReference type="Pfam" id="PF00639">
    <property type="entry name" value="Rotamase"/>
    <property type="match status" value="1"/>
</dbReference>
<dbReference type="InterPro" id="IPR050245">
    <property type="entry name" value="PrsA_foldase"/>
</dbReference>
<evidence type="ECO:0000259" key="10">
    <source>
        <dbReference type="PROSITE" id="PS50198"/>
    </source>
</evidence>
<evidence type="ECO:0000256" key="2">
    <source>
        <dbReference type="ARBA" id="ARBA00007656"/>
    </source>
</evidence>
<comment type="catalytic activity">
    <reaction evidence="1">
        <text>[protein]-peptidylproline (omega=180) = [protein]-peptidylproline (omega=0)</text>
        <dbReference type="Rhea" id="RHEA:16237"/>
        <dbReference type="Rhea" id="RHEA-COMP:10747"/>
        <dbReference type="Rhea" id="RHEA-COMP:10748"/>
        <dbReference type="ChEBI" id="CHEBI:83833"/>
        <dbReference type="ChEBI" id="CHEBI:83834"/>
        <dbReference type="EC" id="5.2.1.8"/>
    </reaction>
</comment>
<dbReference type="EC" id="5.2.1.8" evidence="3"/>
<dbReference type="PANTHER" id="PTHR47245">
    <property type="entry name" value="PEPTIDYLPROLYL ISOMERASE"/>
    <property type="match status" value="1"/>
</dbReference>
<dbReference type="InterPro" id="IPR000297">
    <property type="entry name" value="PPIase_PpiC"/>
</dbReference>
<reference evidence="11 12" key="1">
    <citation type="submission" date="2019-12" db="EMBL/GenBank/DDBJ databases">
        <title>Maritimibacter sp. nov. sp. isolated from sea sand.</title>
        <authorList>
            <person name="Kim J."/>
            <person name="Jeong S.E."/>
            <person name="Jung H.S."/>
            <person name="Jeon C.O."/>
        </authorList>
    </citation>
    <scope>NUCLEOTIDE SEQUENCE [LARGE SCALE GENOMIC DNA]</scope>
    <source>
        <strain evidence="11 12">DP07</strain>
    </source>
</reference>
<keyword evidence="8 11" id="KW-0413">Isomerase</keyword>
<keyword evidence="12" id="KW-1185">Reference proteome</keyword>
<accession>A0A845LXN1</accession>
<dbReference type="AlphaFoldDB" id="A0A845LXN1"/>
<keyword evidence="5 8" id="KW-0697">Rotamase</keyword>
<dbReference type="InterPro" id="IPR023058">
    <property type="entry name" value="PPIase_PpiC_CS"/>
</dbReference>
<evidence type="ECO:0000313" key="12">
    <source>
        <dbReference type="Proteomes" id="UP000467322"/>
    </source>
</evidence>
<evidence type="ECO:0000256" key="3">
    <source>
        <dbReference type="ARBA" id="ARBA00013194"/>
    </source>
</evidence>
<dbReference type="EMBL" id="WTUX01000006">
    <property type="protein sequence ID" value="MZR12126.1"/>
    <property type="molecule type" value="Genomic_DNA"/>
</dbReference>
<dbReference type="SUPFAM" id="SSF109998">
    <property type="entry name" value="Triger factor/SurA peptide-binding domain-like"/>
    <property type="match status" value="1"/>
</dbReference>
<evidence type="ECO:0000256" key="9">
    <source>
        <dbReference type="SAM" id="SignalP"/>
    </source>
</evidence>
<evidence type="ECO:0000313" key="11">
    <source>
        <dbReference type="EMBL" id="MZR12126.1"/>
    </source>
</evidence>
<dbReference type="InterPro" id="IPR027304">
    <property type="entry name" value="Trigger_fact/SurA_dom_sf"/>
</dbReference>
<comment type="caution">
    <text evidence="11">The sequence shown here is derived from an EMBL/GenBank/DDBJ whole genome shotgun (WGS) entry which is preliminary data.</text>
</comment>
<dbReference type="PROSITE" id="PS50198">
    <property type="entry name" value="PPIC_PPIASE_2"/>
    <property type="match status" value="1"/>
</dbReference>
<dbReference type="Proteomes" id="UP000467322">
    <property type="component" value="Unassembled WGS sequence"/>
</dbReference>
<evidence type="ECO:0000256" key="1">
    <source>
        <dbReference type="ARBA" id="ARBA00000971"/>
    </source>
</evidence>
<proteinExistence type="inferred from homology"/>
<feature type="chain" id="PRO_5032749514" description="Parvulin-like PPIase" evidence="9">
    <location>
        <begin position="27"/>
        <end position="298"/>
    </location>
</feature>
<evidence type="ECO:0000256" key="7">
    <source>
        <dbReference type="ARBA" id="ARBA00031484"/>
    </source>
</evidence>
<keyword evidence="9" id="KW-0732">Signal</keyword>
<dbReference type="PROSITE" id="PS01096">
    <property type="entry name" value="PPIC_PPIASE_1"/>
    <property type="match status" value="1"/>
</dbReference>
<sequence length="298" mass="32057">MTHTPTRASLFAATVLSVSLALPGWAQDDAPEAETDTAPAMEATAETVIATVNGEDITLGHVVAAKSLLPQQYQQLPNNVLLPGLIDQLIQQTVLSQAVDEVSESVQVQLDNQRRQLVAAEKIDDVISAEIDDAAIQAAYEEQYADAEPKTEWNASHILVETEEQAAELVEEARAEDADFAALAKEYSTGPSGPNGGELGWFSAGMMVEPFEMAVQDMEPGDIEGPIQTQFGWHVVKLNDTREAGPPALEEVRGDIVSQLQSTAVEAAVAELMEDATIERTDVEGLDPEVLSDMSIFE</sequence>
<dbReference type="Gene3D" id="3.10.50.40">
    <property type="match status" value="1"/>
</dbReference>
<feature type="signal peptide" evidence="9">
    <location>
        <begin position="1"/>
        <end position="26"/>
    </location>
</feature>
<dbReference type="PANTHER" id="PTHR47245:SF2">
    <property type="entry name" value="PEPTIDYL-PROLYL CIS-TRANS ISOMERASE HP_0175-RELATED"/>
    <property type="match status" value="1"/>
</dbReference>
<feature type="domain" description="PpiC" evidence="10">
    <location>
        <begin position="150"/>
        <end position="240"/>
    </location>
</feature>
<dbReference type="GO" id="GO:0003755">
    <property type="term" value="F:peptidyl-prolyl cis-trans isomerase activity"/>
    <property type="evidence" value="ECO:0007669"/>
    <property type="project" value="UniProtKB-KW"/>
</dbReference>
<evidence type="ECO:0000256" key="4">
    <source>
        <dbReference type="ARBA" id="ARBA00018370"/>
    </source>
</evidence>
<evidence type="ECO:0000256" key="6">
    <source>
        <dbReference type="ARBA" id="ARBA00030642"/>
    </source>
</evidence>
<dbReference type="SUPFAM" id="SSF54534">
    <property type="entry name" value="FKBP-like"/>
    <property type="match status" value="1"/>
</dbReference>
<evidence type="ECO:0000256" key="8">
    <source>
        <dbReference type="PROSITE-ProRule" id="PRU00278"/>
    </source>
</evidence>
<dbReference type="InterPro" id="IPR046357">
    <property type="entry name" value="PPIase_dom_sf"/>
</dbReference>
<organism evidence="11 12">
    <name type="scientific">Maritimibacter harenae</name>
    <dbReference type="NCBI Taxonomy" id="2606218"/>
    <lineage>
        <taxon>Bacteria</taxon>
        <taxon>Pseudomonadati</taxon>
        <taxon>Pseudomonadota</taxon>
        <taxon>Alphaproteobacteria</taxon>
        <taxon>Rhodobacterales</taxon>
        <taxon>Roseobacteraceae</taxon>
        <taxon>Maritimibacter</taxon>
    </lineage>
</organism>
<dbReference type="RefSeq" id="WP_161350238.1">
    <property type="nucleotide sequence ID" value="NZ_WTUX01000006.1"/>
</dbReference>
<evidence type="ECO:0000256" key="5">
    <source>
        <dbReference type="ARBA" id="ARBA00023110"/>
    </source>
</evidence>
<name>A0A845LXN1_9RHOB</name>
<comment type="similarity">
    <text evidence="2">Belongs to the PpiC/parvulin rotamase family.</text>
</comment>